<evidence type="ECO:0000256" key="17">
    <source>
        <dbReference type="RuleBase" id="RU004278"/>
    </source>
</evidence>
<keyword evidence="9 16" id="KW-1278">Translocase</keyword>
<dbReference type="EMBL" id="JWIZ01000062">
    <property type="protein sequence ID" value="KMK50853.1"/>
    <property type="molecule type" value="Genomic_DNA"/>
</dbReference>
<keyword evidence="6 16" id="KW-0813">Transport</keyword>
<comment type="similarity">
    <text evidence="4 16 17">Belongs to the OadG family.</text>
</comment>
<dbReference type="NCBIfam" id="NF002792">
    <property type="entry name" value="PRK02919.1"/>
    <property type="match status" value="1"/>
</dbReference>
<evidence type="ECO:0000256" key="4">
    <source>
        <dbReference type="ARBA" id="ARBA00005844"/>
    </source>
</evidence>
<comment type="subunit">
    <text evidence="5 16">Heterotrimer of an alpha, a beta and a gamma subunit.</text>
</comment>
<dbReference type="RefSeq" id="WP_047977519.1">
    <property type="nucleotide sequence ID" value="NZ_JWIZ01000062.1"/>
</dbReference>
<evidence type="ECO:0000256" key="1">
    <source>
        <dbReference type="ARBA" id="ARBA00001959"/>
    </source>
</evidence>
<evidence type="ECO:0000256" key="5">
    <source>
        <dbReference type="ARBA" id="ARBA00011869"/>
    </source>
</evidence>
<keyword evidence="11 16" id="KW-0915">Sodium</keyword>
<keyword evidence="7 16" id="KW-1003">Cell membrane</keyword>
<comment type="catalytic activity">
    <reaction evidence="15 16 17">
        <text>oxaloacetate + 2 Na(+)(in) + H(+) = pyruvate + 2 Na(+)(out) + CO2</text>
        <dbReference type="Rhea" id="RHEA:57724"/>
        <dbReference type="ChEBI" id="CHEBI:15361"/>
        <dbReference type="ChEBI" id="CHEBI:15378"/>
        <dbReference type="ChEBI" id="CHEBI:16452"/>
        <dbReference type="ChEBI" id="CHEBI:16526"/>
        <dbReference type="ChEBI" id="CHEBI:29101"/>
        <dbReference type="EC" id="7.2.4.2"/>
    </reaction>
</comment>
<evidence type="ECO:0000256" key="9">
    <source>
        <dbReference type="ARBA" id="ARBA00022967"/>
    </source>
</evidence>
<dbReference type="InterPro" id="IPR023424">
    <property type="entry name" value="OadG"/>
</dbReference>
<evidence type="ECO:0000313" key="19">
    <source>
        <dbReference type="Proteomes" id="UP000036270"/>
    </source>
</evidence>
<dbReference type="AlphaFoldDB" id="A0A0J5P2Y7"/>
<dbReference type="GO" id="GO:0015081">
    <property type="term" value="F:sodium ion transmembrane transporter activity"/>
    <property type="evidence" value="ECO:0007669"/>
    <property type="project" value="UniProtKB-UniRule"/>
</dbReference>
<evidence type="ECO:0000256" key="16">
    <source>
        <dbReference type="HAMAP-Rule" id="MF_00404"/>
    </source>
</evidence>
<proteinExistence type="inferred from homology"/>
<evidence type="ECO:0000256" key="10">
    <source>
        <dbReference type="ARBA" id="ARBA00022989"/>
    </source>
</evidence>
<dbReference type="GO" id="GO:0008948">
    <property type="term" value="F:oxaloacetate decarboxylase activity"/>
    <property type="evidence" value="ECO:0007669"/>
    <property type="project" value="UniProtKB-UniRule"/>
</dbReference>
<dbReference type="NCBIfam" id="TIGR01195">
    <property type="entry name" value="oadG_fam"/>
    <property type="match status" value="1"/>
</dbReference>
<evidence type="ECO:0000256" key="14">
    <source>
        <dbReference type="ARBA" id="ARBA00023201"/>
    </source>
</evidence>
<evidence type="ECO:0000256" key="2">
    <source>
        <dbReference type="ARBA" id="ARBA00003002"/>
    </source>
</evidence>
<dbReference type="HAMAP" id="MF_00404">
    <property type="entry name" value="OadG"/>
    <property type="match status" value="1"/>
</dbReference>
<comment type="subcellular location">
    <subcellularLocation>
        <location evidence="3 16 17">Cell membrane</location>
        <topology evidence="3 16 17">Single-pass membrane protein</topology>
    </subcellularLocation>
</comment>
<comment type="caution">
    <text evidence="18">The sequence shown here is derived from an EMBL/GenBank/DDBJ whole genome shotgun (WGS) entry which is preliminary data.</text>
</comment>
<evidence type="ECO:0000256" key="15">
    <source>
        <dbReference type="ARBA" id="ARBA00048176"/>
    </source>
</evidence>
<dbReference type="STRING" id="67855.RO21_09325"/>
<keyword evidence="13 16" id="KW-0472">Membrane</keyword>
<evidence type="ECO:0000256" key="3">
    <source>
        <dbReference type="ARBA" id="ARBA00004162"/>
    </source>
</evidence>
<organism evidence="18 19">
    <name type="scientific">Muribacter muris</name>
    <dbReference type="NCBI Taxonomy" id="67855"/>
    <lineage>
        <taxon>Bacteria</taxon>
        <taxon>Pseudomonadati</taxon>
        <taxon>Pseudomonadota</taxon>
        <taxon>Gammaproteobacteria</taxon>
        <taxon>Pasteurellales</taxon>
        <taxon>Pasteurellaceae</taxon>
        <taxon>Muribacter</taxon>
    </lineage>
</organism>
<protein>
    <recommendedName>
        <fullName evidence="16">Probable oxaloacetate decarboxylase gamma chain</fullName>
        <ecNumber evidence="16">7.2.4.2</ecNumber>
    </recommendedName>
</protein>
<evidence type="ECO:0000256" key="6">
    <source>
        <dbReference type="ARBA" id="ARBA00022448"/>
    </source>
</evidence>
<keyword evidence="8 16" id="KW-0812">Transmembrane</keyword>
<evidence type="ECO:0000256" key="8">
    <source>
        <dbReference type="ARBA" id="ARBA00022692"/>
    </source>
</evidence>
<feature type="transmembrane region" description="Helical" evidence="16 17">
    <location>
        <begin position="12"/>
        <end position="34"/>
    </location>
</feature>
<sequence length="86" mass="9487">MTESQLIVEGVNLMFVGMGFVILFLLLLIGAITLMSRLINRFFSDAVSPPNTPAVQPQAVSDDVAHLRPVIIAAINHHRRQQGIHE</sequence>
<accession>A0A0J5P2Y7</accession>
<evidence type="ECO:0000256" key="7">
    <source>
        <dbReference type="ARBA" id="ARBA00022475"/>
    </source>
</evidence>
<dbReference type="EC" id="7.2.4.2" evidence="16"/>
<comment type="cofactor">
    <cofactor evidence="1 16 17">
        <name>Na(+)</name>
        <dbReference type="ChEBI" id="CHEBI:29101"/>
    </cofactor>
</comment>
<name>A0A0J5P2Y7_9PAST</name>
<reference evidence="18 19" key="1">
    <citation type="submission" date="2014-12" db="EMBL/GenBank/DDBJ databases">
        <title>Reclassification of Actinobacillus muris as Muribacter muris.</title>
        <authorList>
            <person name="Christensen H."/>
            <person name="Nicklas W."/>
            <person name="Bisgaard M."/>
        </authorList>
    </citation>
    <scope>NUCLEOTIDE SEQUENCE [LARGE SCALE GENOMIC DNA]</scope>
    <source>
        <strain evidence="18 19">Ackerman80-443D</strain>
    </source>
</reference>
<dbReference type="GO" id="GO:0036376">
    <property type="term" value="P:sodium ion export across plasma membrane"/>
    <property type="evidence" value="ECO:0007669"/>
    <property type="project" value="InterPro"/>
</dbReference>
<dbReference type="Proteomes" id="UP000036270">
    <property type="component" value="Unassembled WGS sequence"/>
</dbReference>
<comment type="function">
    <text evidence="2 16 17">Catalyzes the decarboxylation of oxaloacetate coupled to Na(+) translocation.</text>
</comment>
<evidence type="ECO:0000256" key="13">
    <source>
        <dbReference type="ARBA" id="ARBA00023136"/>
    </source>
</evidence>
<keyword evidence="12 16" id="KW-0406">Ion transport</keyword>
<dbReference type="GO" id="GO:0005886">
    <property type="term" value="C:plasma membrane"/>
    <property type="evidence" value="ECO:0007669"/>
    <property type="project" value="UniProtKB-SubCell"/>
</dbReference>
<keyword evidence="10 16" id="KW-1133">Transmembrane helix</keyword>
<evidence type="ECO:0000256" key="12">
    <source>
        <dbReference type="ARBA" id="ARBA00023065"/>
    </source>
</evidence>
<dbReference type="PATRIC" id="fig|67855.3.peg.1963"/>
<gene>
    <name evidence="16" type="primary">oadG</name>
    <name evidence="18" type="ORF">RO21_09325</name>
</gene>
<dbReference type="Pfam" id="PF04277">
    <property type="entry name" value="OAD_gamma"/>
    <property type="match status" value="1"/>
</dbReference>
<keyword evidence="19" id="KW-1185">Reference proteome</keyword>
<keyword evidence="14 16" id="KW-0739">Sodium transport</keyword>
<dbReference type="GO" id="GO:0015451">
    <property type="term" value="F:decarboxylation-driven active transmembrane transporter activity"/>
    <property type="evidence" value="ECO:0007669"/>
    <property type="project" value="UniProtKB-EC"/>
</dbReference>
<evidence type="ECO:0000256" key="11">
    <source>
        <dbReference type="ARBA" id="ARBA00023053"/>
    </source>
</evidence>
<evidence type="ECO:0000313" key="18">
    <source>
        <dbReference type="EMBL" id="KMK50853.1"/>
    </source>
</evidence>
<dbReference type="InterPro" id="IPR005899">
    <property type="entry name" value="Na_pump_deCOase"/>
</dbReference>